<organism evidence="2 3">
    <name type="scientific">Proteus cibi</name>
    <dbReference type="NCBI Taxonomy" id="2050966"/>
    <lineage>
        <taxon>Bacteria</taxon>
        <taxon>Pseudomonadati</taxon>
        <taxon>Pseudomonadota</taxon>
        <taxon>Gammaproteobacteria</taxon>
        <taxon>Enterobacterales</taxon>
        <taxon>Morganellaceae</taxon>
        <taxon>Proteus</taxon>
    </lineage>
</organism>
<gene>
    <name evidence="2" type="ORF">NA736_11045</name>
</gene>
<evidence type="ECO:0000259" key="1">
    <source>
        <dbReference type="Pfam" id="PF01764"/>
    </source>
</evidence>
<dbReference type="RefSeq" id="WP_325934911.1">
    <property type="nucleotide sequence ID" value="NZ_JAMZOO010000003.1"/>
</dbReference>
<reference evidence="2 3" key="1">
    <citation type="submission" date="2022-05" db="EMBL/GenBank/DDBJ databases">
        <title>Whole genome sequences of Escherichia coli of fish isolates collected from Assam, India.</title>
        <authorList>
            <person name="Sudha S."/>
            <person name="Muneeb K.H."/>
            <person name="Rakshit O."/>
            <person name="Mendem S.K."/>
            <person name="Raisen C."/>
            <person name="Holmes M.A."/>
            <person name="Shome B.R."/>
            <person name="Sivaraman G.K."/>
        </authorList>
    </citation>
    <scope>NUCLEOTIDE SEQUENCE [LARGE SCALE GENOMIC DNA]</scope>
    <source>
        <strain evidence="2 3">278</strain>
    </source>
</reference>
<protein>
    <submittedName>
        <fullName evidence="2">Lipase family protein</fullName>
    </submittedName>
</protein>
<dbReference type="InterPro" id="IPR051218">
    <property type="entry name" value="Sec_MonoDiacylglyc_Lipase"/>
</dbReference>
<comment type="caution">
    <text evidence="2">The sequence shown here is derived from an EMBL/GenBank/DDBJ whole genome shotgun (WGS) entry which is preliminary data.</text>
</comment>
<dbReference type="EMBL" id="JAMZOO010000003">
    <property type="protein sequence ID" value="MEB6857568.1"/>
    <property type="molecule type" value="Genomic_DNA"/>
</dbReference>
<name>A0ABU6EEU7_9GAMM</name>
<dbReference type="CDD" id="cd00519">
    <property type="entry name" value="Lipase_3"/>
    <property type="match status" value="1"/>
</dbReference>
<dbReference type="SUPFAM" id="SSF53474">
    <property type="entry name" value="alpha/beta-Hydrolases"/>
    <property type="match status" value="1"/>
</dbReference>
<dbReference type="Gene3D" id="3.40.50.1820">
    <property type="entry name" value="alpha/beta hydrolase"/>
    <property type="match status" value="1"/>
</dbReference>
<evidence type="ECO:0000313" key="2">
    <source>
        <dbReference type="EMBL" id="MEB6857568.1"/>
    </source>
</evidence>
<sequence length="639" mass="74038">MTDKTDCITCGEKWIEIHLVDEFNKPLLNIEYELYQAFGPMKKPRKGIVKADGIIKEEGLAGFPIVLKLDTQTLIKEMSTRKLRMLRGEENSIVKIQAKAKKYPYRYTTIGALCKDQIEIDNKGYQDEYPFYHFPKDEAFQGIPLSKFNTTTVIEICPFRAWSLILHHTEQYSMVNAYNLGILSQLSYKDNNIDNADSISCFFERQCLDLSRYPVVREKEINAQYPAIVIDVPFEERYDKAVFLDTEDEEQHGSNAEGSTQLFYVQNKEQFIVAWRGSQEGTDWVDDFTYRAKDIKTHAPEFNLNGKMHKGFLGAYQLGKNFFRDDFSEMEKKSKGKKLFICGHSLGGALALAHATELHKNTPLLYTYGAPRLFTISALEQLPKFTHYRHVNNNDIVPRVPPEASLDNLLFNIYGILGNIIGGVASIIDLLGQKSITQYGEFYLHHGTPVIFYEACNLIEYYEEKVPTAKHTWKFSYYNDKNNRTKLYIVPEIDKLALNDSINLQQEFMNNLNKNDKNNLFPKQKNPESNGGASVTDHYMGRGYLPFLHDQLLELVDNNKTPQRLQSRETFKIALDSNINFVNPDPYRKKTLEAYRQRNLYFLDLQQSMNNTLIPIQSNPKEMDMLMQFKEQTYEIFNQ</sequence>
<accession>A0ABU6EEU7</accession>
<dbReference type="Pfam" id="PF01764">
    <property type="entry name" value="Lipase_3"/>
    <property type="match status" value="1"/>
</dbReference>
<dbReference type="PANTHER" id="PTHR45856:SF24">
    <property type="entry name" value="FUNGAL LIPASE-LIKE DOMAIN-CONTAINING PROTEIN"/>
    <property type="match status" value="1"/>
</dbReference>
<dbReference type="InterPro" id="IPR029058">
    <property type="entry name" value="AB_hydrolase_fold"/>
</dbReference>
<proteinExistence type="predicted"/>
<dbReference type="PANTHER" id="PTHR45856">
    <property type="entry name" value="ALPHA/BETA-HYDROLASES SUPERFAMILY PROTEIN"/>
    <property type="match status" value="1"/>
</dbReference>
<dbReference type="Proteomes" id="UP001332939">
    <property type="component" value="Unassembled WGS sequence"/>
</dbReference>
<dbReference type="InterPro" id="IPR002921">
    <property type="entry name" value="Fungal_lipase-type"/>
</dbReference>
<feature type="domain" description="Fungal lipase-type" evidence="1">
    <location>
        <begin position="272"/>
        <end position="403"/>
    </location>
</feature>
<keyword evidence="3" id="KW-1185">Reference proteome</keyword>
<evidence type="ECO:0000313" key="3">
    <source>
        <dbReference type="Proteomes" id="UP001332939"/>
    </source>
</evidence>